<dbReference type="InterPro" id="IPR037066">
    <property type="entry name" value="Plug_dom_sf"/>
</dbReference>
<dbReference type="SUPFAM" id="SSF56935">
    <property type="entry name" value="Porins"/>
    <property type="match status" value="1"/>
</dbReference>
<keyword evidence="2" id="KW-0813">Transport</keyword>
<feature type="signal peptide" evidence="8">
    <location>
        <begin position="1"/>
        <end position="18"/>
    </location>
</feature>
<dbReference type="InterPro" id="IPR012910">
    <property type="entry name" value="Plug_dom"/>
</dbReference>
<dbReference type="GO" id="GO:0044718">
    <property type="term" value="P:siderophore transmembrane transport"/>
    <property type="evidence" value="ECO:0007669"/>
    <property type="project" value="TreeGrafter"/>
</dbReference>
<evidence type="ECO:0000256" key="1">
    <source>
        <dbReference type="ARBA" id="ARBA00004571"/>
    </source>
</evidence>
<reference evidence="10 11" key="1">
    <citation type="journal article" date="2012" name="Front. Microbiol.">
        <title>Complete genome of Ignavibacterium album, a metabolically versatile, flagellated, facultative anaerobe from the phylum Chlorobi.</title>
        <authorList>
            <person name="Liu Z."/>
            <person name="Frigaard N.-U."/>
            <person name="Vogl K."/>
            <person name="Iino T."/>
            <person name="Ohkuma M."/>
            <person name="Overmann J."/>
            <person name="Bryant D.A."/>
        </authorList>
    </citation>
    <scope>NUCLEOTIDE SEQUENCE [LARGE SCALE GENOMIC DNA]</scope>
    <source>
        <strain evidence="11">DSM 19864 / JCM 16511 / NBRC 101810 / Mat9-16</strain>
    </source>
</reference>
<name>I0AGB1_IGNAJ</name>
<dbReference type="STRING" id="945713.IALB_0306"/>
<feature type="domain" description="TonB-dependent receptor plug" evidence="9">
    <location>
        <begin position="61"/>
        <end position="151"/>
    </location>
</feature>
<dbReference type="KEGG" id="ial:IALB_0306"/>
<organism evidence="10 11">
    <name type="scientific">Ignavibacterium album (strain DSM 19864 / JCM 16511 / NBRC 101810 / Mat9-16)</name>
    <dbReference type="NCBI Taxonomy" id="945713"/>
    <lineage>
        <taxon>Bacteria</taxon>
        <taxon>Pseudomonadati</taxon>
        <taxon>Ignavibacteriota</taxon>
        <taxon>Ignavibacteria</taxon>
        <taxon>Ignavibacteriales</taxon>
        <taxon>Ignavibacteriaceae</taxon>
        <taxon>Ignavibacterium</taxon>
    </lineage>
</organism>
<comment type="subcellular location">
    <subcellularLocation>
        <location evidence="1">Cell outer membrane</location>
        <topology evidence="1">Multi-pass membrane protein</topology>
    </subcellularLocation>
</comment>
<dbReference type="PANTHER" id="PTHR30069:SF29">
    <property type="entry name" value="HEMOGLOBIN AND HEMOGLOBIN-HAPTOGLOBIN-BINDING PROTEIN 1-RELATED"/>
    <property type="match status" value="1"/>
</dbReference>
<dbReference type="TCDB" id="1.B.14.15.6">
    <property type="family name" value="the outer membrane receptor (omr) family"/>
</dbReference>
<dbReference type="InterPro" id="IPR036942">
    <property type="entry name" value="Beta-barrel_TonB_sf"/>
</dbReference>
<dbReference type="RefSeq" id="WP_014559177.1">
    <property type="nucleotide sequence ID" value="NC_017464.1"/>
</dbReference>
<dbReference type="GO" id="GO:0015344">
    <property type="term" value="F:siderophore uptake transmembrane transporter activity"/>
    <property type="evidence" value="ECO:0007669"/>
    <property type="project" value="TreeGrafter"/>
</dbReference>
<sequence length="650" mass="75225">MKLLMIVLLISISSLAQINDSLQFNQTVNDTTFISDSTNIAVIDSLNILKINEPDKNSFFISRKSIIKSNYRFAGDLLNEFPLSFQRDYGFVGYPNEELLYGIENPFVNWMSDGISLNDRFRNSFNLNLIQTEDIDSIEVVPLPRGFLYGSYMYPVTVNFITRDFIPRQPYSRIRYIQGPDREASVDANFHALVSKRFLFSFDITNRIKDSTFRNTEFSIWQIKTGLKYFLSDKINIVASYNYNDYKIGFNGGINVDSIASLTNDINSILYDNFLAPVNKPNDGLKTLQHFPRLSMLTKFFSWLKSDLHLYYRFNRVNQEDIFFDLTEEKIWGISFKNKIIVKNFEFNLFADYENQKQASRIKDDRPLPVFNTYVLSNDFNVLSLGGILSAKFLNDNLNINLFYKYSSINENYERGIIIEGSDITISPMSYSESPSNSGSGVDLSYKLNDNFKFYIGGSFLDVYSNSSSNKESFLFQSGINFSNDFLNANLYYFINEYLVNSANYYHYYKQAEKTSALGFSLKAKYSFILLESQNALYNSPAGSELYFVPDFTSRTGLYYNDFLFQNNLDLKAGFILTYVGKQNFSSLNSDILQVPAVSRLDFSLAGEIRKAAIVYFIIENIFDKKYYITPYYPMPERNFRFGVAWEFLN</sequence>
<keyword evidence="4" id="KW-0812">Transmembrane</keyword>
<evidence type="ECO:0000256" key="8">
    <source>
        <dbReference type="SAM" id="SignalP"/>
    </source>
</evidence>
<evidence type="ECO:0000256" key="3">
    <source>
        <dbReference type="ARBA" id="ARBA00022452"/>
    </source>
</evidence>
<keyword evidence="6" id="KW-0472">Membrane</keyword>
<evidence type="ECO:0000256" key="6">
    <source>
        <dbReference type="ARBA" id="ARBA00023136"/>
    </source>
</evidence>
<gene>
    <name evidence="10" type="ordered locus">IALB_0306</name>
</gene>
<keyword evidence="11" id="KW-1185">Reference proteome</keyword>
<accession>I0AGB1</accession>
<evidence type="ECO:0000256" key="7">
    <source>
        <dbReference type="ARBA" id="ARBA00023237"/>
    </source>
</evidence>
<dbReference type="Proteomes" id="UP000007394">
    <property type="component" value="Chromosome"/>
</dbReference>
<dbReference type="EMBL" id="CP003418">
    <property type="protein sequence ID" value="AFH48018.1"/>
    <property type="molecule type" value="Genomic_DNA"/>
</dbReference>
<dbReference type="AlphaFoldDB" id="I0AGB1"/>
<evidence type="ECO:0000256" key="4">
    <source>
        <dbReference type="ARBA" id="ARBA00022692"/>
    </source>
</evidence>
<keyword evidence="7" id="KW-0998">Cell outer membrane</keyword>
<dbReference type="HOGENOM" id="CLU_421381_0_0_10"/>
<evidence type="ECO:0000313" key="10">
    <source>
        <dbReference type="EMBL" id="AFH48018.1"/>
    </source>
</evidence>
<dbReference type="Gene3D" id="2.170.130.10">
    <property type="entry name" value="TonB-dependent receptor, plug domain"/>
    <property type="match status" value="1"/>
</dbReference>
<proteinExistence type="predicted"/>
<dbReference type="PANTHER" id="PTHR30069">
    <property type="entry name" value="TONB-DEPENDENT OUTER MEMBRANE RECEPTOR"/>
    <property type="match status" value="1"/>
</dbReference>
<evidence type="ECO:0000256" key="2">
    <source>
        <dbReference type="ARBA" id="ARBA00022448"/>
    </source>
</evidence>
<protein>
    <recommendedName>
        <fullName evidence="9">TonB-dependent receptor plug domain-containing protein</fullName>
    </recommendedName>
</protein>
<feature type="chain" id="PRO_5003624724" description="TonB-dependent receptor plug domain-containing protein" evidence="8">
    <location>
        <begin position="19"/>
        <end position="650"/>
    </location>
</feature>
<dbReference type="Pfam" id="PF07715">
    <property type="entry name" value="Plug"/>
    <property type="match status" value="1"/>
</dbReference>
<evidence type="ECO:0000259" key="9">
    <source>
        <dbReference type="Pfam" id="PF07715"/>
    </source>
</evidence>
<evidence type="ECO:0000313" key="11">
    <source>
        <dbReference type="Proteomes" id="UP000007394"/>
    </source>
</evidence>
<dbReference type="GO" id="GO:0009279">
    <property type="term" value="C:cell outer membrane"/>
    <property type="evidence" value="ECO:0007669"/>
    <property type="project" value="UniProtKB-SubCell"/>
</dbReference>
<dbReference type="eggNOG" id="COG4206">
    <property type="taxonomic scope" value="Bacteria"/>
</dbReference>
<dbReference type="Gene3D" id="2.40.170.20">
    <property type="entry name" value="TonB-dependent receptor, beta-barrel domain"/>
    <property type="match status" value="1"/>
</dbReference>
<keyword evidence="3" id="KW-1134">Transmembrane beta strand</keyword>
<keyword evidence="5 8" id="KW-0732">Signal</keyword>
<dbReference type="InterPro" id="IPR039426">
    <property type="entry name" value="TonB-dep_rcpt-like"/>
</dbReference>
<evidence type="ECO:0000256" key="5">
    <source>
        <dbReference type="ARBA" id="ARBA00022729"/>
    </source>
</evidence>